<dbReference type="PANTHER" id="PTHR30204:SF94">
    <property type="entry name" value="HEAVY METAL-DEPENDENT TRANSCRIPTIONAL REGULATOR HI_0293-RELATED"/>
    <property type="match status" value="1"/>
</dbReference>
<dbReference type="InterPro" id="IPR047057">
    <property type="entry name" value="MerR_fam"/>
</dbReference>
<reference evidence="6 7" key="1">
    <citation type="submission" date="2016-04" db="EMBL/GenBank/DDBJ databases">
        <authorList>
            <person name="Evans L.H."/>
            <person name="Alamgir A."/>
            <person name="Owens N."/>
            <person name="Weber N.D."/>
            <person name="Virtaneva K."/>
            <person name="Barbian K."/>
            <person name="Babar A."/>
            <person name="Rosenke K."/>
        </authorList>
    </citation>
    <scope>NUCLEOTIDE SEQUENCE [LARGE SCALE GENOMIC DNA]</scope>
    <source>
        <strain evidence="6 7">IFM 0406</strain>
    </source>
</reference>
<dbReference type="AlphaFoldDB" id="A0A164P1M6"/>
<evidence type="ECO:0000313" key="7">
    <source>
        <dbReference type="Proteomes" id="UP000076512"/>
    </source>
</evidence>
<dbReference type="InterPro" id="IPR009061">
    <property type="entry name" value="DNA-bd_dom_put_sf"/>
</dbReference>
<organism evidence="6 7">
    <name type="scientific">Nocardia terpenica</name>
    <dbReference type="NCBI Taxonomy" id="455432"/>
    <lineage>
        <taxon>Bacteria</taxon>
        <taxon>Bacillati</taxon>
        <taxon>Actinomycetota</taxon>
        <taxon>Actinomycetes</taxon>
        <taxon>Mycobacteriales</taxon>
        <taxon>Nocardiaceae</taxon>
        <taxon>Nocardia</taxon>
    </lineage>
</organism>
<proteinExistence type="predicted"/>
<feature type="coiled-coil region" evidence="4">
    <location>
        <begin position="89"/>
        <end position="119"/>
    </location>
</feature>
<dbReference type="EMBL" id="LWGR01000004">
    <property type="protein sequence ID" value="KZM75001.1"/>
    <property type="molecule type" value="Genomic_DNA"/>
</dbReference>
<evidence type="ECO:0000256" key="2">
    <source>
        <dbReference type="ARBA" id="ARBA00023125"/>
    </source>
</evidence>
<sequence>MGGTVRIGELSRITGASPRMLRHYENAGVLVPGRDANGYRHYRAEDIETVEDIRCLLASGLSLSEAHTMLHIVCGAPQTATDHDRAAVLAQLDERTRQLDTAIDRLRTEKANLLKLRAEVDAS</sequence>
<keyword evidence="2" id="KW-0238">DNA-binding</keyword>
<gene>
    <name evidence="6" type="ORF">AWN90_23665</name>
</gene>
<dbReference type="GO" id="GO:0003677">
    <property type="term" value="F:DNA binding"/>
    <property type="evidence" value="ECO:0007669"/>
    <property type="project" value="UniProtKB-KW"/>
</dbReference>
<comment type="caution">
    <text evidence="6">The sequence shown here is derived from an EMBL/GenBank/DDBJ whole genome shotgun (WGS) entry which is preliminary data.</text>
</comment>
<keyword evidence="4" id="KW-0175">Coiled coil</keyword>
<dbReference type="SUPFAM" id="SSF46955">
    <property type="entry name" value="Putative DNA-binding domain"/>
    <property type="match status" value="1"/>
</dbReference>
<dbReference type="RefSeq" id="WP_067587054.1">
    <property type="nucleotide sequence ID" value="NZ_JABMCZ010000005.1"/>
</dbReference>
<accession>A0A164P1M6</accession>
<dbReference type="PANTHER" id="PTHR30204">
    <property type="entry name" value="REDOX-CYCLING DRUG-SENSING TRANSCRIPTIONAL ACTIVATOR SOXR"/>
    <property type="match status" value="1"/>
</dbReference>
<dbReference type="Proteomes" id="UP000076512">
    <property type="component" value="Unassembled WGS sequence"/>
</dbReference>
<keyword evidence="3" id="KW-0804">Transcription</keyword>
<name>A0A164P1M6_9NOCA</name>
<dbReference type="STRING" id="455432.AWN90_23665"/>
<dbReference type="InterPro" id="IPR000551">
    <property type="entry name" value="MerR-type_HTH_dom"/>
</dbReference>
<evidence type="ECO:0000256" key="1">
    <source>
        <dbReference type="ARBA" id="ARBA00023015"/>
    </source>
</evidence>
<dbReference type="Gene3D" id="1.10.1660.10">
    <property type="match status" value="1"/>
</dbReference>
<dbReference type="PROSITE" id="PS50937">
    <property type="entry name" value="HTH_MERR_2"/>
    <property type="match status" value="1"/>
</dbReference>
<keyword evidence="1" id="KW-0805">Transcription regulation</keyword>
<keyword evidence="7" id="KW-1185">Reference proteome</keyword>
<evidence type="ECO:0000256" key="4">
    <source>
        <dbReference type="SAM" id="Coils"/>
    </source>
</evidence>
<protein>
    <recommendedName>
        <fullName evidence="5">HTH merR-type domain-containing protein</fullName>
    </recommendedName>
</protein>
<dbReference type="Pfam" id="PF13411">
    <property type="entry name" value="MerR_1"/>
    <property type="match status" value="1"/>
</dbReference>
<feature type="domain" description="HTH merR-type" evidence="5">
    <location>
        <begin position="4"/>
        <end position="72"/>
    </location>
</feature>
<evidence type="ECO:0000259" key="5">
    <source>
        <dbReference type="PROSITE" id="PS50937"/>
    </source>
</evidence>
<dbReference type="GO" id="GO:0003700">
    <property type="term" value="F:DNA-binding transcription factor activity"/>
    <property type="evidence" value="ECO:0007669"/>
    <property type="project" value="InterPro"/>
</dbReference>
<evidence type="ECO:0000256" key="3">
    <source>
        <dbReference type="ARBA" id="ARBA00023163"/>
    </source>
</evidence>
<evidence type="ECO:0000313" key="6">
    <source>
        <dbReference type="EMBL" id="KZM75001.1"/>
    </source>
</evidence>
<dbReference type="SMART" id="SM00422">
    <property type="entry name" value="HTH_MERR"/>
    <property type="match status" value="1"/>
</dbReference>